<dbReference type="InterPro" id="IPR039920">
    <property type="entry name" value="MMS19"/>
</dbReference>
<protein>
    <recommendedName>
        <fullName evidence="1">MMS19 nucleotide excision repair protein</fullName>
    </recommendedName>
</protein>
<evidence type="ECO:0000313" key="3">
    <source>
        <dbReference type="EMBL" id="KAK6958222.1"/>
    </source>
</evidence>
<dbReference type="GO" id="GO:0006281">
    <property type="term" value="P:DNA repair"/>
    <property type="evidence" value="ECO:0007669"/>
    <property type="project" value="UniProtKB-UniRule"/>
</dbReference>
<dbReference type="GO" id="GO:0097361">
    <property type="term" value="C:cytosolic [4Fe-4S] assembly targeting complex"/>
    <property type="evidence" value="ECO:0007669"/>
    <property type="project" value="UniProtKB-UniRule"/>
</dbReference>
<evidence type="ECO:0000313" key="4">
    <source>
        <dbReference type="Proteomes" id="UP001369815"/>
    </source>
</evidence>
<dbReference type="SUPFAM" id="SSF48371">
    <property type="entry name" value="ARM repeat"/>
    <property type="match status" value="1"/>
</dbReference>
<comment type="subcellular location">
    <subcellularLocation>
        <location evidence="1">Nucleus</location>
    </subcellularLocation>
</comment>
<dbReference type="GO" id="GO:0016226">
    <property type="term" value="P:iron-sulfur cluster assembly"/>
    <property type="evidence" value="ECO:0007669"/>
    <property type="project" value="UniProtKB-UniRule"/>
</dbReference>
<comment type="function">
    <text evidence="1">Key component of the cytosolic iron-sulfur protein assembly (CIA) complex, a multiprotein complex that mediates the incorporation of iron-sulfur cluster into apoproteins specifically involved in DNA metabolism and genomic integrity. In the CIA complex, MMS19 acts as an adapter between early-acting CIA components and a subset of cellular target iron-sulfur proteins.</text>
</comment>
<gene>
    <name evidence="3" type="ORF">Daesc_001017</name>
</gene>
<evidence type="ECO:0000256" key="1">
    <source>
        <dbReference type="RuleBase" id="RU367072"/>
    </source>
</evidence>
<dbReference type="GO" id="GO:0005634">
    <property type="term" value="C:nucleus"/>
    <property type="evidence" value="ECO:0007669"/>
    <property type="project" value="UniProtKB-SubCell"/>
</dbReference>
<keyword evidence="1" id="KW-0539">Nucleus</keyword>
<comment type="similarity">
    <text evidence="1">Belongs to the MET18/MMS19 family.</text>
</comment>
<comment type="caution">
    <text evidence="3">The sequence shown here is derived from an EMBL/GenBank/DDBJ whole genome shotgun (WGS) entry which is preliminary data.</text>
</comment>
<dbReference type="AlphaFoldDB" id="A0AAX6N1A7"/>
<dbReference type="InterPro" id="IPR011989">
    <property type="entry name" value="ARM-like"/>
</dbReference>
<dbReference type="Gene3D" id="1.25.10.10">
    <property type="entry name" value="Leucine-rich Repeat Variant"/>
    <property type="match status" value="1"/>
</dbReference>
<reference evidence="3 4" key="1">
    <citation type="journal article" date="2024" name="Front Chem Biol">
        <title>Unveiling the potential of Daldinia eschscholtzii MFLUCC 19-0629 through bioactivity and bioinformatics studies for enhanced sustainable agriculture production.</title>
        <authorList>
            <person name="Brooks S."/>
            <person name="Weaver J.A."/>
            <person name="Klomchit A."/>
            <person name="Alharthi S.A."/>
            <person name="Onlamun T."/>
            <person name="Nurani R."/>
            <person name="Vong T.K."/>
            <person name="Alberti F."/>
            <person name="Greco C."/>
        </authorList>
    </citation>
    <scope>NUCLEOTIDE SEQUENCE [LARGE SCALE GENOMIC DNA]</scope>
    <source>
        <strain evidence="3">MFLUCC 19-0629</strain>
    </source>
</reference>
<dbReference type="EMBL" id="JBANMG010000001">
    <property type="protein sequence ID" value="KAK6958222.1"/>
    <property type="molecule type" value="Genomic_DNA"/>
</dbReference>
<name>A0AAX6N1A7_9PEZI</name>
<dbReference type="InterPro" id="IPR016024">
    <property type="entry name" value="ARM-type_fold"/>
</dbReference>
<organism evidence="3 4">
    <name type="scientific">Daldinia eschscholtzii</name>
    <dbReference type="NCBI Taxonomy" id="292717"/>
    <lineage>
        <taxon>Eukaryota</taxon>
        <taxon>Fungi</taxon>
        <taxon>Dikarya</taxon>
        <taxon>Ascomycota</taxon>
        <taxon>Pezizomycotina</taxon>
        <taxon>Sordariomycetes</taxon>
        <taxon>Xylariomycetidae</taxon>
        <taxon>Xylariales</taxon>
        <taxon>Hypoxylaceae</taxon>
        <taxon>Daldinia</taxon>
    </lineage>
</organism>
<accession>A0AAX6N1A7</accession>
<keyword evidence="1" id="KW-0227">DNA damage</keyword>
<feature type="domain" description="MMS19 N-terminal" evidence="2">
    <location>
        <begin position="53"/>
        <end position="316"/>
    </location>
</feature>
<sequence length="855" mass="94234">MAGVKFGDLALQYVLTDENDQEQEISEKAATAVGQWVASINRWIQPSDDSSDDNFITRAKALDFLASTLGVLKKRDVSLTADQIKLLVTFFGSLFSSDHRAGVTASAKALKHLVSMKPFQPTLGDDIITNICKLGDDFKLQTPATRLELYELFLWLLKDPAVANDLEYRHGNTCGFMTSLLDLCRNERDPLNLMKWFETLKVFLQNFSPSEDITLEVFKTFSAYFPISLRSSATPSGITADDLKSAVRSCFAAHYRLANHAIPYLINKLDQGDAVTVAVKVDILQTLDACLAQYEHPKQSVVPFVDQIWGSLKYEVRNGEIPDTIKATLKVIRSLTARLDEDELRSFLASAWRDLVEDISSPTYTAQAGRLLVAISGASPKSFSSITPQAISHIQSTLRHTQSASHKQELVALINSILTIRSHLVNTLKDNSNVNENTDLLNDELFGDSLFSEVYAPLWEETSGVQVTEKGGVFKKILEGLAALVGQRSSDAGSSRQLCSPPTCEKIFNWLASPSIIYPLEGKQLNETNSEANQDIRDAAVTALKEAVPLYPPAFQLLLQQYLSSLKVAYQQQLALHELPLEIKLVAGTLCEVGTSSSLGNPSLLSNSVSLINTLLEGLLWILSVQAPIRYWTALICSIHFSIIQSLSSMSKQTHNPTQPKVHSISKEWYIQFIKSIENAGAPRLDLDKSGSPEPITKVLEGSETEGIDVQKQLLAYSLFIVEQLYRRFTTVQSQNDRSNGSRPQIGLNKDFKGGHDSNVEQDICLHQLGLLAASVVRAFNEAEQKALEVSKNAFILFHGGDSDNADAPINLPLENVGVSPLDEFRTAPLSMGVLQGLHPGVMDVEVRKEVLNAD</sequence>
<dbReference type="Pfam" id="PF14500">
    <property type="entry name" value="MMS19_N"/>
    <property type="match status" value="1"/>
</dbReference>
<keyword evidence="1" id="KW-0234">DNA repair</keyword>
<proteinExistence type="inferred from homology"/>
<keyword evidence="4" id="KW-1185">Reference proteome</keyword>
<dbReference type="PANTHER" id="PTHR12891:SF0">
    <property type="entry name" value="MMS19 NUCLEOTIDE EXCISION REPAIR PROTEIN HOMOLOG"/>
    <property type="match status" value="1"/>
</dbReference>
<dbReference type="PANTHER" id="PTHR12891">
    <property type="entry name" value="DNA REPAIR/TRANSCRIPTION PROTEIN MET18/MMS19"/>
    <property type="match status" value="1"/>
</dbReference>
<evidence type="ECO:0000259" key="2">
    <source>
        <dbReference type="Pfam" id="PF14500"/>
    </source>
</evidence>
<dbReference type="InterPro" id="IPR029240">
    <property type="entry name" value="MMS19_N"/>
</dbReference>
<dbReference type="GO" id="GO:0051604">
    <property type="term" value="P:protein maturation"/>
    <property type="evidence" value="ECO:0007669"/>
    <property type="project" value="UniProtKB-UniRule"/>
</dbReference>
<dbReference type="Proteomes" id="UP001369815">
    <property type="component" value="Unassembled WGS sequence"/>
</dbReference>